<protein>
    <submittedName>
        <fullName evidence="1">Uncharacterized protein</fullName>
    </submittedName>
</protein>
<reference evidence="1" key="1">
    <citation type="submission" date="2025-08" db="UniProtKB">
        <authorList>
            <consortium name="Ensembl"/>
        </authorList>
    </citation>
    <scope>IDENTIFICATION</scope>
</reference>
<proteinExistence type="predicted"/>
<accession>A0A803W126</accession>
<evidence type="ECO:0000313" key="2">
    <source>
        <dbReference type="Proteomes" id="UP000016665"/>
    </source>
</evidence>
<dbReference type="AlphaFoldDB" id="A0A803W126"/>
<keyword evidence="2" id="KW-1185">Reference proteome</keyword>
<sequence>MLFFDTIIILKKLQNEQEESVRSMNQTMNGALYQKIALKIAEAQLSSDMIVCRLANS</sequence>
<dbReference type="Ensembl" id="ENSFALT00000026538.1">
    <property type="protein sequence ID" value="ENSFALP00000028682.1"/>
    <property type="gene ID" value="ENSFALG00000023752.1"/>
</dbReference>
<name>A0A803W126_FICAL</name>
<dbReference type="Proteomes" id="UP000016665">
    <property type="component" value="Unplaced"/>
</dbReference>
<evidence type="ECO:0000313" key="1">
    <source>
        <dbReference type="Ensembl" id="ENSFALP00000028682.1"/>
    </source>
</evidence>
<reference evidence="1" key="2">
    <citation type="submission" date="2025-09" db="UniProtKB">
        <authorList>
            <consortium name="Ensembl"/>
        </authorList>
    </citation>
    <scope>IDENTIFICATION</scope>
</reference>
<organism evidence="1 2">
    <name type="scientific">Ficedula albicollis</name>
    <name type="common">Collared flycatcher</name>
    <name type="synonym">Muscicapa albicollis</name>
    <dbReference type="NCBI Taxonomy" id="59894"/>
    <lineage>
        <taxon>Eukaryota</taxon>
        <taxon>Metazoa</taxon>
        <taxon>Chordata</taxon>
        <taxon>Craniata</taxon>
        <taxon>Vertebrata</taxon>
        <taxon>Euteleostomi</taxon>
        <taxon>Archelosauria</taxon>
        <taxon>Archosauria</taxon>
        <taxon>Dinosauria</taxon>
        <taxon>Saurischia</taxon>
        <taxon>Theropoda</taxon>
        <taxon>Coelurosauria</taxon>
        <taxon>Aves</taxon>
        <taxon>Neognathae</taxon>
        <taxon>Neoaves</taxon>
        <taxon>Telluraves</taxon>
        <taxon>Australaves</taxon>
        <taxon>Passeriformes</taxon>
        <taxon>Muscicapidae</taxon>
        <taxon>Ficedula</taxon>
    </lineage>
</organism>